<proteinExistence type="predicted"/>
<comment type="caution">
    <text evidence="1">The sequence shown here is derived from an EMBL/GenBank/DDBJ whole genome shotgun (WGS) entry which is preliminary data.</text>
</comment>
<reference evidence="1 2" key="1">
    <citation type="submission" date="2021-06" db="EMBL/GenBank/DDBJ databases">
        <authorList>
            <person name="Palmer J.M."/>
        </authorList>
    </citation>
    <scope>NUCLEOTIDE SEQUENCE [LARGE SCALE GENOMIC DNA]</scope>
    <source>
        <strain evidence="1 2">CL_MEX2019</strain>
        <tissue evidence="1">Muscle</tissue>
    </source>
</reference>
<name>A0ABU7D8Q3_9TELE</name>
<accession>A0ABU7D8Q3</accession>
<dbReference type="Proteomes" id="UP001352852">
    <property type="component" value="Unassembled WGS sequence"/>
</dbReference>
<evidence type="ECO:0000313" key="2">
    <source>
        <dbReference type="Proteomes" id="UP001352852"/>
    </source>
</evidence>
<sequence length="71" mass="7734">MVHSTVCPVNTRSAASLRHFWGSESGKTTFGLKFIYADVLNQQSPDSQPVTGHFSVIEFGFASGGGRRFEP</sequence>
<dbReference type="EMBL" id="JAHUTJ010016698">
    <property type="protein sequence ID" value="MED6270058.1"/>
    <property type="molecule type" value="Genomic_DNA"/>
</dbReference>
<organism evidence="1 2">
    <name type="scientific">Characodon lateralis</name>
    <dbReference type="NCBI Taxonomy" id="208331"/>
    <lineage>
        <taxon>Eukaryota</taxon>
        <taxon>Metazoa</taxon>
        <taxon>Chordata</taxon>
        <taxon>Craniata</taxon>
        <taxon>Vertebrata</taxon>
        <taxon>Euteleostomi</taxon>
        <taxon>Actinopterygii</taxon>
        <taxon>Neopterygii</taxon>
        <taxon>Teleostei</taxon>
        <taxon>Neoteleostei</taxon>
        <taxon>Acanthomorphata</taxon>
        <taxon>Ovalentaria</taxon>
        <taxon>Atherinomorphae</taxon>
        <taxon>Cyprinodontiformes</taxon>
        <taxon>Goodeidae</taxon>
        <taxon>Characodon</taxon>
    </lineage>
</organism>
<evidence type="ECO:0000313" key="1">
    <source>
        <dbReference type="EMBL" id="MED6270058.1"/>
    </source>
</evidence>
<protein>
    <submittedName>
        <fullName evidence="1">Uncharacterized protein</fullName>
    </submittedName>
</protein>
<keyword evidence="2" id="KW-1185">Reference proteome</keyword>
<gene>
    <name evidence="1" type="ORF">CHARACLAT_006004</name>
</gene>